<dbReference type="KEGG" id="vg:26641145"/>
<dbReference type="Proteomes" id="UP000203663">
    <property type="component" value="Segment"/>
</dbReference>
<organism evidence="1 2">
    <name type="scientific">Tsukamurella phage TIN3</name>
    <dbReference type="NCBI Taxonomy" id="1636546"/>
    <lineage>
        <taxon>Viruses</taxon>
        <taxon>Duplodnaviria</taxon>
        <taxon>Heunggongvirae</taxon>
        <taxon>Uroviricota</taxon>
        <taxon>Caudoviricetes</taxon>
        <taxon>Tinduovirus</taxon>
        <taxon>Tinduovirus TIN3</taxon>
    </lineage>
</organism>
<sequence>MSGHKGHGRLRYIRVAKGNLAITGSKPSLWYWTLYDKAGNAIVRSYAQETPLRAVQDARRVFLGSGEKFYWTISEDRAKTKRQLQFAATVHDAEETYKEVR</sequence>
<proteinExistence type="predicted"/>
<dbReference type="GeneID" id="26641145"/>
<keyword evidence="2" id="KW-1185">Reference proteome</keyword>
<gene>
    <name evidence="1" type="ORF">TIN3_58</name>
</gene>
<accession>A0A0K0N577</accession>
<reference evidence="1 2" key="1">
    <citation type="journal article" date="2015" name="Appl. Environ. Microbiol.">
        <title>Three of a Kind: Genetically Similar Tsukamurella Phages TIN2, TIN3, and TIN4.</title>
        <authorList>
            <person name="Dyson Z.A."/>
            <person name="Tucci J."/>
            <person name="Seviour R.J."/>
            <person name="Petrovski S."/>
        </authorList>
    </citation>
    <scope>NUCLEOTIDE SEQUENCE [LARGE SCALE GENOMIC DNA]</scope>
</reference>
<dbReference type="OrthoDB" id="28610at10239"/>
<dbReference type="RefSeq" id="YP_009214824.1">
    <property type="nucleotide sequence ID" value="NC_028966.1"/>
</dbReference>
<evidence type="ECO:0000313" key="1">
    <source>
        <dbReference type="EMBL" id="AKJ71855.1"/>
    </source>
</evidence>
<dbReference type="EMBL" id="KR011063">
    <property type="protein sequence ID" value="AKJ71855.1"/>
    <property type="molecule type" value="Genomic_DNA"/>
</dbReference>
<evidence type="ECO:0000313" key="2">
    <source>
        <dbReference type="Proteomes" id="UP000203663"/>
    </source>
</evidence>
<protein>
    <submittedName>
        <fullName evidence="1">Uncharacterized protein</fullName>
    </submittedName>
</protein>
<name>A0A0K0N577_9CAUD</name>